<evidence type="ECO:0000259" key="13">
    <source>
        <dbReference type="Pfam" id="PF10502"/>
    </source>
</evidence>
<feature type="chain" id="PRO_5040369869" description="Mitochondrial inner membrane protease subunit 2" evidence="12">
    <location>
        <begin position="27"/>
        <end position="211"/>
    </location>
</feature>
<dbReference type="AlphaFoldDB" id="A0A9N8E2Z8"/>
<dbReference type="Gene3D" id="2.10.109.10">
    <property type="entry name" value="Umud Fragment, subunit A"/>
    <property type="match status" value="1"/>
</dbReference>
<dbReference type="GO" id="GO:0004252">
    <property type="term" value="F:serine-type endopeptidase activity"/>
    <property type="evidence" value="ECO:0007669"/>
    <property type="project" value="InterPro"/>
</dbReference>
<dbReference type="PANTHER" id="PTHR46041">
    <property type="entry name" value="MITOCHONDRIAL INNER MEMBRANE PROTEASE SUBUNIT 2"/>
    <property type="match status" value="1"/>
</dbReference>
<evidence type="ECO:0000256" key="4">
    <source>
        <dbReference type="ARBA" id="ARBA00022670"/>
    </source>
</evidence>
<dbReference type="EMBL" id="CAICTM010000598">
    <property type="protein sequence ID" value="CAB9513557.1"/>
    <property type="molecule type" value="Genomic_DNA"/>
</dbReference>
<evidence type="ECO:0000256" key="5">
    <source>
        <dbReference type="ARBA" id="ARBA00022692"/>
    </source>
</evidence>
<feature type="active site" evidence="11">
    <location>
        <position position="134"/>
    </location>
</feature>
<evidence type="ECO:0000256" key="1">
    <source>
        <dbReference type="ARBA" id="ARBA00004434"/>
    </source>
</evidence>
<keyword evidence="12" id="KW-0732">Signal</keyword>
<sequence length="211" mass="23870">MAAGIASTKASQTLLSLAAAFPLLVCVRDTTFSLCRVHGSSMEPNLKHGDILVIRKADFPLLRRQKGNVDESLLEDIHGEDDETKTRRVREYEFQHFMAKEDATVWARWPPWPLRGQIVTYRSPDVYPPHLVIKRVVGVAGQVVETANGIKDVDMNSVWVEGDNAKMSTDSRDHGAVNQKLIVGVAEYCVWPPSRIRKILRKSDDKRAYWM</sequence>
<keyword evidence="4" id="KW-0645">Protease</keyword>
<dbReference type="PROSITE" id="PS00761">
    <property type="entry name" value="SPASE_I_3"/>
    <property type="match status" value="1"/>
</dbReference>
<keyword evidence="15" id="KW-1185">Reference proteome</keyword>
<dbReference type="Pfam" id="PF10502">
    <property type="entry name" value="Peptidase_S26"/>
    <property type="match status" value="1"/>
</dbReference>
<protein>
    <recommendedName>
        <fullName evidence="3">Mitochondrial inner membrane protease subunit 2</fullName>
    </recommendedName>
</protein>
<evidence type="ECO:0000256" key="11">
    <source>
        <dbReference type="PIRSR" id="PIRSR600223-1"/>
    </source>
</evidence>
<name>A0A9N8E2Z8_9STRA</name>
<evidence type="ECO:0000256" key="6">
    <source>
        <dbReference type="ARBA" id="ARBA00022792"/>
    </source>
</evidence>
<dbReference type="GO" id="GO:0006627">
    <property type="term" value="P:protein processing involved in protein targeting to mitochondrion"/>
    <property type="evidence" value="ECO:0007669"/>
    <property type="project" value="InterPro"/>
</dbReference>
<dbReference type="SUPFAM" id="SSF51306">
    <property type="entry name" value="LexA/Signal peptidase"/>
    <property type="match status" value="1"/>
</dbReference>
<dbReference type="PANTHER" id="PTHR46041:SF2">
    <property type="entry name" value="MITOCHONDRIAL INNER MEMBRANE PROTEASE SUBUNIT 2"/>
    <property type="match status" value="1"/>
</dbReference>
<evidence type="ECO:0000256" key="9">
    <source>
        <dbReference type="ARBA" id="ARBA00023128"/>
    </source>
</evidence>
<dbReference type="PRINTS" id="PR00727">
    <property type="entry name" value="LEADERPTASE"/>
</dbReference>
<feature type="signal peptide" evidence="12">
    <location>
        <begin position="1"/>
        <end position="26"/>
    </location>
</feature>
<evidence type="ECO:0000256" key="8">
    <source>
        <dbReference type="ARBA" id="ARBA00022989"/>
    </source>
</evidence>
<dbReference type="InterPro" id="IPR019533">
    <property type="entry name" value="Peptidase_S26"/>
</dbReference>
<dbReference type="InterPro" id="IPR037730">
    <property type="entry name" value="IMP2"/>
</dbReference>
<organism evidence="14 15">
    <name type="scientific">Seminavis robusta</name>
    <dbReference type="NCBI Taxonomy" id="568900"/>
    <lineage>
        <taxon>Eukaryota</taxon>
        <taxon>Sar</taxon>
        <taxon>Stramenopiles</taxon>
        <taxon>Ochrophyta</taxon>
        <taxon>Bacillariophyta</taxon>
        <taxon>Bacillariophyceae</taxon>
        <taxon>Bacillariophycidae</taxon>
        <taxon>Naviculales</taxon>
        <taxon>Naviculaceae</taxon>
        <taxon>Seminavis</taxon>
    </lineage>
</organism>
<keyword evidence="7" id="KW-0378">Hydrolase</keyword>
<evidence type="ECO:0000313" key="15">
    <source>
        <dbReference type="Proteomes" id="UP001153069"/>
    </source>
</evidence>
<evidence type="ECO:0000256" key="12">
    <source>
        <dbReference type="SAM" id="SignalP"/>
    </source>
</evidence>
<dbReference type="CDD" id="cd06530">
    <property type="entry name" value="S26_SPase_I"/>
    <property type="match status" value="1"/>
</dbReference>
<keyword evidence="9" id="KW-0496">Mitochondrion</keyword>
<keyword evidence="10" id="KW-0472">Membrane</keyword>
<dbReference type="InterPro" id="IPR000223">
    <property type="entry name" value="Pept_S26A_signal_pept_1"/>
</dbReference>
<dbReference type="OrthoDB" id="308440at2759"/>
<accession>A0A9N8E2Z8</accession>
<keyword evidence="8" id="KW-1133">Transmembrane helix</keyword>
<keyword evidence="5" id="KW-0812">Transmembrane</keyword>
<evidence type="ECO:0000256" key="2">
    <source>
        <dbReference type="ARBA" id="ARBA00007066"/>
    </source>
</evidence>
<evidence type="ECO:0000256" key="3">
    <source>
        <dbReference type="ARBA" id="ARBA00013650"/>
    </source>
</evidence>
<feature type="domain" description="Peptidase S26" evidence="13">
    <location>
        <begin position="13"/>
        <end position="149"/>
    </location>
</feature>
<evidence type="ECO:0000256" key="10">
    <source>
        <dbReference type="ARBA" id="ARBA00023136"/>
    </source>
</evidence>
<comment type="similarity">
    <text evidence="2">Belongs to the peptidase S26 family. IMP2 subfamily.</text>
</comment>
<evidence type="ECO:0000313" key="14">
    <source>
        <dbReference type="EMBL" id="CAB9513557.1"/>
    </source>
</evidence>
<feature type="active site" evidence="11">
    <location>
        <position position="41"/>
    </location>
</feature>
<dbReference type="InterPro" id="IPR036286">
    <property type="entry name" value="LexA/Signal_pep-like_sf"/>
</dbReference>
<gene>
    <name evidence="14" type="ORF">SEMRO_599_G173180.1</name>
</gene>
<comment type="caution">
    <text evidence="14">The sequence shown here is derived from an EMBL/GenBank/DDBJ whole genome shotgun (WGS) entry which is preliminary data.</text>
</comment>
<keyword evidence="6" id="KW-0999">Mitochondrion inner membrane</keyword>
<reference evidence="14" key="1">
    <citation type="submission" date="2020-06" db="EMBL/GenBank/DDBJ databases">
        <authorList>
            <consortium name="Plant Systems Biology data submission"/>
        </authorList>
    </citation>
    <scope>NUCLEOTIDE SEQUENCE</scope>
    <source>
        <strain evidence="14">D6</strain>
    </source>
</reference>
<proteinExistence type="inferred from homology"/>
<dbReference type="GO" id="GO:0006465">
    <property type="term" value="P:signal peptide processing"/>
    <property type="evidence" value="ECO:0007669"/>
    <property type="project" value="InterPro"/>
</dbReference>
<dbReference type="Proteomes" id="UP001153069">
    <property type="component" value="Unassembled WGS sequence"/>
</dbReference>
<comment type="subcellular location">
    <subcellularLocation>
        <location evidence="1">Mitochondrion inner membrane</location>
        <topology evidence="1">Single-pass membrane protein</topology>
    </subcellularLocation>
</comment>
<evidence type="ECO:0000256" key="7">
    <source>
        <dbReference type="ARBA" id="ARBA00022801"/>
    </source>
</evidence>
<dbReference type="GO" id="GO:0042720">
    <property type="term" value="C:mitochondrial inner membrane peptidase complex"/>
    <property type="evidence" value="ECO:0007669"/>
    <property type="project" value="InterPro"/>
</dbReference>
<dbReference type="InterPro" id="IPR019758">
    <property type="entry name" value="Pept_S26A_signal_pept_1_CS"/>
</dbReference>